<organism evidence="2 3">
    <name type="scientific">Hyalangium minutum</name>
    <dbReference type="NCBI Taxonomy" id="394096"/>
    <lineage>
        <taxon>Bacteria</taxon>
        <taxon>Pseudomonadati</taxon>
        <taxon>Myxococcota</taxon>
        <taxon>Myxococcia</taxon>
        <taxon>Myxococcales</taxon>
        <taxon>Cystobacterineae</taxon>
        <taxon>Archangiaceae</taxon>
        <taxon>Hyalangium</taxon>
    </lineage>
</organism>
<protein>
    <submittedName>
        <fullName evidence="2">Uncharacterized protein</fullName>
    </submittedName>
</protein>
<comment type="caution">
    <text evidence="2">The sequence shown here is derived from an EMBL/GenBank/DDBJ whole genome shotgun (WGS) entry which is preliminary data.</text>
</comment>
<evidence type="ECO:0000313" key="2">
    <source>
        <dbReference type="EMBL" id="KFE69098.1"/>
    </source>
</evidence>
<accession>A0A085WN35</accession>
<feature type="region of interest" description="Disordered" evidence="1">
    <location>
        <begin position="1"/>
        <end position="21"/>
    </location>
</feature>
<evidence type="ECO:0000313" key="3">
    <source>
        <dbReference type="Proteomes" id="UP000028725"/>
    </source>
</evidence>
<name>A0A085WN35_9BACT</name>
<sequence>MNINTLGGVRMPVTTSTDRTTQTAATRFGSLVQGSASTATSGRAGLPGSSVVASAISANSGGAPGFGAPYLQAMSSGVPGAGTPATTATQGQTTAPAAGQEQLKEIMKMSLVSFINTTFAMGQNRPKADDW</sequence>
<dbReference type="EMBL" id="JMCB01000005">
    <property type="protein sequence ID" value="KFE69098.1"/>
    <property type="molecule type" value="Genomic_DNA"/>
</dbReference>
<keyword evidence="3" id="KW-1185">Reference proteome</keyword>
<feature type="region of interest" description="Disordered" evidence="1">
    <location>
        <begin position="68"/>
        <end position="98"/>
    </location>
</feature>
<feature type="compositionally biased region" description="Low complexity" evidence="1">
    <location>
        <begin position="81"/>
        <end position="98"/>
    </location>
</feature>
<dbReference type="STRING" id="394096.DB31_7000"/>
<reference evidence="2 3" key="1">
    <citation type="submission" date="2014-04" db="EMBL/GenBank/DDBJ databases">
        <title>Genome assembly of Hyalangium minutum DSM 14724.</title>
        <authorList>
            <person name="Sharma G."/>
            <person name="Subramanian S."/>
        </authorList>
    </citation>
    <scope>NUCLEOTIDE SEQUENCE [LARGE SCALE GENOMIC DNA]</scope>
    <source>
        <strain evidence="2 3">DSM 14724</strain>
    </source>
</reference>
<dbReference type="Proteomes" id="UP000028725">
    <property type="component" value="Unassembled WGS sequence"/>
</dbReference>
<proteinExistence type="predicted"/>
<dbReference type="AlphaFoldDB" id="A0A085WN35"/>
<evidence type="ECO:0000256" key="1">
    <source>
        <dbReference type="SAM" id="MobiDB-lite"/>
    </source>
</evidence>
<dbReference type="RefSeq" id="WP_044187839.1">
    <property type="nucleotide sequence ID" value="NZ_JMCB01000005.1"/>
</dbReference>
<gene>
    <name evidence="2" type="ORF">DB31_7000</name>
</gene>